<evidence type="ECO:0000313" key="2">
    <source>
        <dbReference type="Proteomes" id="UP000019270"/>
    </source>
</evidence>
<protein>
    <submittedName>
        <fullName evidence="1">Uncharacterized protein</fullName>
    </submittedName>
</protein>
<proteinExistence type="predicted"/>
<dbReference type="RefSeq" id="WP_035327482.1">
    <property type="nucleotide sequence ID" value="NZ_APVL01000002.1"/>
</dbReference>
<dbReference type="EMBL" id="APVL01000002">
    <property type="protein sequence ID" value="EWG12706.1"/>
    <property type="molecule type" value="Genomic_DNA"/>
</dbReference>
<comment type="caution">
    <text evidence="1">The sequence shown here is derived from an EMBL/GenBank/DDBJ whole genome shotgun (WGS) entry which is preliminary data.</text>
</comment>
<reference evidence="1 2" key="2">
    <citation type="journal article" date="2016" name="Sci. Rep.">
        <title>A novel serine protease, Sep1, from Bacillus firmus DS-1 has nematicidal activity and degrades multiple intestinal-associated nematode proteins.</title>
        <authorList>
            <person name="Geng C."/>
            <person name="Nie X."/>
            <person name="Tang Z."/>
            <person name="Zhang Y."/>
            <person name="Lin J."/>
            <person name="Sun M."/>
            <person name="Peng D."/>
        </authorList>
    </citation>
    <scope>NUCLEOTIDE SEQUENCE [LARGE SCALE GENOMIC DNA]</scope>
    <source>
        <strain evidence="1 2">DS1</strain>
    </source>
</reference>
<gene>
    <name evidence="1" type="ORF">PBF_04185</name>
</gene>
<dbReference type="PATRIC" id="fig|1307436.3.peg.903"/>
<accession>W7LC11</accession>
<dbReference type="Proteomes" id="UP000019270">
    <property type="component" value="Unassembled WGS sequence"/>
</dbReference>
<name>W7LC11_CYTFI</name>
<organism evidence="1 2">
    <name type="scientific">Cytobacillus firmus DS1</name>
    <dbReference type="NCBI Taxonomy" id="1307436"/>
    <lineage>
        <taxon>Bacteria</taxon>
        <taxon>Bacillati</taxon>
        <taxon>Bacillota</taxon>
        <taxon>Bacilli</taxon>
        <taxon>Bacillales</taxon>
        <taxon>Bacillaceae</taxon>
        <taxon>Cytobacillus</taxon>
    </lineage>
</organism>
<evidence type="ECO:0000313" key="1">
    <source>
        <dbReference type="EMBL" id="EWG12706.1"/>
    </source>
</evidence>
<reference evidence="2" key="1">
    <citation type="submission" date="2013-03" db="EMBL/GenBank/DDBJ databases">
        <title>Draft genome sequence of Bacillus firmus DS1.</title>
        <authorList>
            <person name="Peng D."/>
            <person name="Zhu L."/>
            <person name="Sun M."/>
        </authorList>
    </citation>
    <scope>NUCLEOTIDE SEQUENCE [LARGE SCALE GENOMIC DNA]</scope>
    <source>
        <strain evidence="2">DS1</strain>
    </source>
</reference>
<sequence length="107" mass="11779">MIDKSINVLGNVQQSNLNTGKNVKQTMIINQDIDTAEKAFSEVNEDITKIHDEGKRKLAEYMAGQLREAYNNNDSEKAKEPFGFLRGILGDVGSIASIASLFGFSLI</sequence>
<dbReference type="AlphaFoldDB" id="W7LC11"/>